<reference evidence="1" key="1">
    <citation type="journal article" date="2021" name="Evol. Appl.">
        <title>The genome of the Pyrenean desman and the effects of bottlenecks and inbreeding on the genomic landscape of an endangered species.</title>
        <authorList>
            <person name="Escoda L."/>
            <person name="Castresana J."/>
        </authorList>
    </citation>
    <scope>NUCLEOTIDE SEQUENCE</scope>
    <source>
        <strain evidence="1">IBE-C5619</strain>
    </source>
</reference>
<feature type="non-terminal residue" evidence="1">
    <location>
        <position position="1"/>
    </location>
</feature>
<organism evidence="1 2">
    <name type="scientific">Galemys pyrenaicus</name>
    <name type="common">Iberian desman</name>
    <name type="synonym">Pyrenean desman</name>
    <dbReference type="NCBI Taxonomy" id="202257"/>
    <lineage>
        <taxon>Eukaryota</taxon>
        <taxon>Metazoa</taxon>
        <taxon>Chordata</taxon>
        <taxon>Craniata</taxon>
        <taxon>Vertebrata</taxon>
        <taxon>Euteleostomi</taxon>
        <taxon>Mammalia</taxon>
        <taxon>Eutheria</taxon>
        <taxon>Laurasiatheria</taxon>
        <taxon>Eulipotyphla</taxon>
        <taxon>Talpidae</taxon>
        <taxon>Galemys</taxon>
    </lineage>
</organism>
<keyword evidence="2" id="KW-1185">Reference proteome</keyword>
<feature type="non-terminal residue" evidence="1">
    <location>
        <position position="104"/>
    </location>
</feature>
<protein>
    <submittedName>
        <fullName evidence="1">Uncharacterized protein</fullName>
    </submittedName>
</protein>
<sequence>LNPFKSYFGSLELLESTLDYWNYIFHSEIPFLDSKMPSFIVWFHYLISEGEFVNINQMDSGDIANFIQPQFKHIFSRVYYITVLQKKKKKTHPQCRIVTSDHMN</sequence>
<dbReference type="Proteomes" id="UP000700334">
    <property type="component" value="Unassembled WGS sequence"/>
</dbReference>
<comment type="caution">
    <text evidence="1">The sequence shown here is derived from an EMBL/GenBank/DDBJ whole genome shotgun (WGS) entry which is preliminary data.</text>
</comment>
<gene>
    <name evidence="1" type="ORF">J0S82_007551</name>
</gene>
<name>A0A8J6DFU3_GALPY</name>
<accession>A0A8J6DFU3</accession>
<dbReference type="AlphaFoldDB" id="A0A8J6DFU3"/>
<evidence type="ECO:0000313" key="1">
    <source>
        <dbReference type="EMBL" id="KAG8507952.1"/>
    </source>
</evidence>
<dbReference type="EMBL" id="JAGFMF010012074">
    <property type="protein sequence ID" value="KAG8507952.1"/>
    <property type="molecule type" value="Genomic_DNA"/>
</dbReference>
<proteinExistence type="predicted"/>
<evidence type="ECO:0000313" key="2">
    <source>
        <dbReference type="Proteomes" id="UP000700334"/>
    </source>
</evidence>